<keyword evidence="4" id="KW-1185">Reference proteome</keyword>
<accession>A0A4Q7Z0P6</accession>
<dbReference type="AlphaFoldDB" id="A0A4Q7Z0P6"/>
<dbReference type="EMBL" id="SHKW01000001">
    <property type="protein sequence ID" value="RZU43678.1"/>
    <property type="molecule type" value="Genomic_DNA"/>
</dbReference>
<sequence>MGMPIAALKVVRLIHLYLGVFIAPAIVFFAFTGALQTLSLHESSKGSTYKPAHWIIVLAQLHKKQTTERPASKVQQPATSSLASKAGGPERTGSSEKGPAHHPLSLKIFFLVVSVGLFASTATGLYMSYKYCRRKVLLAIVFIAGIVVPICLTLA</sequence>
<dbReference type="Proteomes" id="UP000292958">
    <property type="component" value="Unassembled WGS sequence"/>
</dbReference>
<protein>
    <recommendedName>
        <fullName evidence="5">PepSY-associated transmembrane protein</fullName>
    </recommendedName>
</protein>
<organism evidence="3 4">
    <name type="scientific">Edaphobacter modestus</name>
    <dbReference type="NCBI Taxonomy" id="388466"/>
    <lineage>
        <taxon>Bacteria</taxon>
        <taxon>Pseudomonadati</taxon>
        <taxon>Acidobacteriota</taxon>
        <taxon>Terriglobia</taxon>
        <taxon>Terriglobales</taxon>
        <taxon>Acidobacteriaceae</taxon>
        <taxon>Edaphobacter</taxon>
    </lineage>
</organism>
<reference evidence="3 4" key="1">
    <citation type="submission" date="2019-02" db="EMBL/GenBank/DDBJ databases">
        <title>Genomic Encyclopedia of Archaeal and Bacterial Type Strains, Phase II (KMG-II): from individual species to whole genera.</title>
        <authorList>
            <person name="Goeker M."/>
        </authorList>
    </citation>
    <scope>NUCLEOTIDE SEQUENCE [LARGE SCALE GENOMIC DNA]</scope>
    <source>
        <strain evidence="3 4">DSM 18101</strain>
    </source>
</reference>
<keyword evidence="2" id="KW-0812">Transmembrane</keyword>
<evidence type="ECO:0000256" key="2">
    <source>
        <dbReference type="SAM" id="Phobius"/>
    </source>
</evidence>
<dbReference type="RefSeq" id="WP_242618200.1">
    <property type="nucleotide sequence ID" value="NZ_SHKW01000001.1"/>
</dbReference>
<feature type="region of interest" description="Disordered" evidence="1">
    <location>
        <begin position="66"/>
        <end position="99"/>
    </location>
</feature>
<keyword evidence="2" id="KW-0472">Membrane</keyword>
<name>A0A4Q7Z0P6_9BACT</name>
<keyword evidence="2" id="KW-1133">Transmembrane helix</keyword>
<comment type="caution">
    <text evidence="3">The sequence shown here is derived from an EMBL/GenBank/DDBJ whole genome shotgun (WGS) entry which is preliminary data.</text>
</comment>
<proteinExistence type="predicted"/>
<gene>
    <name evidence="3" type="ORF">BDD14_5373</name>
</gene>
<evidence type="ECO:0000313" key="4">
    <source>
        <dbReference type="Proteomes" id="UP000292958"/>
    </source>
</evidence>
<evidence type="ECO:0000256" key="1">
    <source>
        <dbReference type="SAM" id="MobiDB-lite"/>
    </source>
</evidence>
<feature type="transmembrane region" description="Helical" evidence="2">
    <location>
        <begin position="108"/>
        <end position="129"/>
    </location>
</feature>
<feature type="transmembrane region" description="Helical" evidence="2">
    <location>
        <begin position="12"/>
        <end position="35"/>
    </location>
</feature>
<evidence type="ECO:0008006" key="5">
    <source>
        <dbReference type="Google" id="ProtNLM"/>
    </source>
</evidence>
<evidence type="ECO:0000313" key="3">
    <source>
        <dbReference type="EMBL" id="RZU43678.1"/>
    </source>
</evidence>
<feature type="transmembrane region" description="Helical" evidence="2">
    <location>
        <begin position="136"/>
        <end position="154"/>
    </location>
</feature>
<feature type="compositionally biased region" description="Polar residues" evidence="1">
    <location>
        <begin position="73"/>
        <end position="83"/>
    </location>
</feature>